<comment type="caution">
    <text evidence="4">The sequence shown here is derived from an EMBL/GenBank/DDBJ whole genome shotgun (WGS) entry which is preliminary data.</text>
</comment>
<proteinExistence type="predicted"/>
<protein>
    <submittedName>
        <fullName evidence="4">L-fucose:H+ symporter permease-like protein</fullName>
    </submittedName>
</protein>
<comment type="subcellular location">
    <subcellularLocation>
        <location evidence="1">Cell inner membrane</location>
        <topology evidence="1">Multi-pass membrane protein</topology>
    </subcellularLocation>
</comment>
<evidence type="ECO:0000256" key="3">
    <source>
        <dbReference type="SAM" id="Phobius"/>
    </source>
</evidence>
<evidence type="ECO:0000256" key="1">
    <source>
        <dbReference type="ARBA" id="ARBA00004429"/>
    </source>
</evidence>
<organism evidence="4 5">
    <name type="scientific">Seiridium cardinale</name>
    <dbReference type="NCBI Taxonomy" id="138064"/>
    <lineage>
        <taxon>Eukaryota</taxon>
        <taxon>Fungi</taxon>
        <taxon>Dikarya</taxon>
        <taxon>Ascomycota</taxon>
        <taxon>Pezizomycotina</taxon>
        <taxon>Sordariomycetes</taxon>
        <taxon>Xylariomycetidae</taxon>
        <taxon>Amphisphaeriales</taxon>
        <taxon>Sporocadaceae</taxon>
        <taxon>Seiridium</taxon>
    </lineage>
</organism>
<feature type="transmembrane region" description="Helical" evidence="3">
    <location>
        <begin position="164"/>
        <end position="184"/>
    </location>
</feature>
<dbReference type="PANTHER" id="PTHR43702">
    <property type="entry name" value="L-FUCOSE-PROTON SYMPORTER"/>
    <property type="match status" value="1"/>
</dbReference>
<feature type="transmembrane region" description="Helical" evidence="3">
    <location>
        <begin position="101"/>
        <end position="127"/>
    </location>
</feature>
<evidence type="ECO:0000313" key="4">
    <source>
        <dbReference type="EMBL" id="KAK9772492.1"/>
    </source>
</evidence>
<gene>
    <name evidence="4" type="ORF">SCAR479_10865</name>
</gene>
<feature type="transmembrane region" description="Helical" evidence="3">
    <location>
        <begin position="139"/>
        <end position="157"/>
    </location>
</feature>
<evidence type="ECO:0000313" key="5">
    <source>
        <dbReference type="Proteomes" id="UP001465668"/>
    </source>
</evidence>
<sequence length="220" mass="23847">MFWPTAHFSNPENRRASFGGFCACTLVIACGLATPETAANSYAVVIGNPATASARLQFCQSWNGVASYVKWSDDSRQPNPAVDQFDDEIGAWLLYKQRNMIFAFIAQFCYFGAQVTIAAFIDFIRFVATGIATVLQLDFIMMVYTVITIGFNAFICVGRETPSVGVLIAILFFEAPITLGVAPASSSWASAEVMATTSAGLGALEDDSVKKRETVMVKKL</sequence>
<reference evidence="4 5" key="1">
    <citation type="submission" date="2024-02" db="EMBL/GenBank/DDBJ databases">
        <title>First draft genome assembly of two strains of Seiridium cardinale.</title>
        <authorList>
            <person name="Emiliani G."/>
            <person name="Scali E."/>
        </authorList>
    </citation>
    <scope>NUCLEOTIDE SEQUENCE [LARGE SCALE GENOMIC DNA]</scope>
    <source>
        <strain evidence="4 5">BM-138-000479</strain>
    </source>
</reference>
<keyword evidence="3" id="KW-1133">Transmembrane helix</keyword>
<dbReference type="EMBL" id="JARVKM010000061">
    <property type="protein sequence ID" value="KAK9772492.1"/>
    <property type="molecule type" value="Genomic_DNA"/>
</dbReference>
<dbReference type="Proteomes" id="UP001465668">
    <property type="component" value="Unassembled WGS sequence"/>
</dbReference>
<dbReference type="PANTHER" id="PTHR43702:SF3">
    <property type="entry name" value="PROTEIN TSGA"/>
    <property type="match status" value="1"/>
</dbReference>
<keyword evidence="2" id="KW-1003">Cell membrane</keyword>
<evidence type="ECO:0000256" key="2">
    <source>
        <dbReference type="ARBA" id="ARBA00022475"/>
    </source>
</evidence>
<accession>A0ABR2XFK5</accession>
<dbReference type="Gene3D" id="1.20.1250.20">
    <property type="entry name" value="MFS general substrate transporter like domains"/>
    <property type="match status" value="1"/>
</dbReference>
<keyword evidence="5" id="KW-1185">Reference proteome</keyword>
<keyword evidence="3" id="KW-0812">Transmembrane</keyword>
<name>A0ABR2XFK5_9PEZI</name>
<dbReference type="InterPro" id="IPR036259">
    <property type="entry name" value="MFS_trans_sf"/>
</dbReference>
<dbReference type="InterPro" id="IPR050375">
    <property type="entry name" value="MFS_TsgA-like"/>
</dbReference>
<keyword evidence="3" id="KW-0472">Membrane</keyword>